<name>A0A9W5R0U0_BACCE</name>
<gene>
    <name evidence="1" type="ORF">IKC_06526</name>
</gene>
<sequence length="76" mass="9064">MTYVVFFVLVAVIVFLGAFAYKIEQVHQKERDVWKQERKELYDRIQAPSFAEYKQGEVKMVKAQKEEKPVPTFHLE</sequence>
<reference evidence="1 2" key="1">
    <citation type="submission" date="2012-12" db="EMBL/GenBank/DDBJ databases">
        <title>The Genome Sequence of Bacillus cereus VD184.</title>
        <authorList>
            <consortium name="The Broad Institute Genome Sequencing Platform"/>
            <consortium name="The Broad Institute Genome Sequencing Center for Infectious Disease"/>
            <person name="Feldgarden M."/>
            <person name="Van der Auwera G.A."/>
            <person name="Mahillon J."/>
            <person name="Duprez V."/>
            <person name="Timmery S."/>
            <person name="Mattelet C."/>
            <person name="Dierick K."/>
            <person name="Sun M."/>
            <person name="Yu Z."/>
            <person name="Zhu L."/>
            <person name="Hu X."/>
            <person name="Shank E.B."/>
            <person name="Swiecicka I."/>
            <person name="Hansen B.M."/>
            <person name="Andrup L."/>
            <person name="Walker B."/>
            <person name="Young S.K."/>
            <person name="Zeng Q."/>
            <person name="Gargeya S."/>
            <person name="Fitzgerald M."/>
            <person name="Haas B."/>
            <person name="Abouelleil A."/>
            <person name="Alvarado L."/>
            <person name="Arachchi H.M."/>
            <person name="Berlin A.M."/>
            <person name="Chapman S.B."/>
            <person name="Dewar J."/>
            <person name="Goldberg J."/>
            <person name="Griggs A."/>
            <person name="Gujja S."/>
            <person name="Hansen M."/>
            <person name="Howarth C."/>
            <person name="Imamovic A."/>
            <person name="Larimer J."/>
            <person name="McCowan C."/>
            <person name="Murphy C."/>
            <person name="Neiman D."/>
            <person name="Pearson M."/>
            <person name="Priest M."/>
            <person name="Roberts A."/>
            <person name="Saif S."/>
            <person name="Shea T."/>
            <person name="Sisk P."/>
            <person name="Sykes S."/>
            <person name="Wortman J."/>
            <person name="Nusbaum C."/>
            <person name="Birren B."/>
        </authorList>
    </citation>
    <scope>NUCLEOTIDE SEQUENCE [LARGE SCALE GENOMIC DNA]</scope>
    <source>
        <strain evidence="1 2">VD184</strain>
    </source>
</reference>
<organism evidence="1 2">
    <name type="scientific">Bacillus cereus VD184</name>
    <dbReference type="NCBI Taxonomy" id="1053242"/>
    <lineage>
        <taxon>Bacteria</taxon>
        <taxon>Bacillati</taxon>
        <taxon>Bacillota</taxon>
        <taxon>Bacilli</taxon>
        <taxon>Bacillales</taxon>
        <taxon>Bacillaceae</taxon>
        <taxon>Bacillus</taxon>
        <taxon>Bacillus cereus group</taxon>
    </lineage>
</organism>
<evidence type="ECO:0000313" key="1">
    <source>
        <dbReference type="EMBL" id="EOQ01268.1"/>
    </source>
</evidence>
<dbReference type="AlphaFoldDB" id="A0A9W5R0U0"/>
<dbReference type="RefSeq" id="WP_016124019.1">
    <property type="nucleotide sequence ID" value="NZ_KB976849.1"/>
</dbReference>
<evidence type="ECO:0000313" key="2">
    <source>
        <dbReference type="Proteomes" id="UP000014028"/>
    </source>
</evidence>
<proteinExistence type="predicted"/>
<dbReference type="EMBL" id="AHFK01000111">
    <property type="protein sequence ID" value="EOQ01268.1"/>
    <property type="molecule type" value="Genomic_DNA"/>
</dbReference>
<comment type="caution">
    <text evidence="1">The sequence shown here is derived from an EMBL/GenBank/DDBJ whole genome shotgun (WGS) entry which is preliminary data.</text>
</comment>
<accession>A0A9W5R0U0</accession>
<dbReference type="Proteomes" id="UP000014028">
    <property type="component" value="Unassembled WGS sequence"/>
</dbReference>
<protein>
    <submittedName>
        <fullName evidence="1">Uncharacterized protein</fullName>
    </submittedName>
</protein>